<proteinExistence type="predicted"/>
<dbReference type="GO" id="GO:0016747">
    <property type="term" value="F:acyltransferase activity, transferring groups other than amino-acyl groups"/>
    <property type="evidence" value="ECO:0007669"/>
    <property type="project" value="InterPro"/>
</dbReference>
<feature type="domain" description="N-acetyltransferase" evidence="1">
    <location>
        <begin position="24"/>
        <end position="202"/>
    </location>
</feature>
<evidence type="ECO:0000259" key="1">
    <source>
        <dbReference type="PROSITE" id="PS51186"/>
    </source>
</evidence>
<dbReference type="InParanoid" id="A0A151Z649"/>
<gene>
    <name evidence="2" type="ORF">DLAC_10068</name>
</gene>
<comment type="caution">
    <text evidence="2">The sequence shown here is derived from an EMBL/GenBank/DDBJ whole genome shotgun (WGS) entry which is preliminary data.</text>
</comment>
<accession>A0A151Z649</accession>
<dbReference type="Proteomes" id="UP000076078">
    <property type="component" value="Unassembled WGS sequence"/>
</dbReference>
<evidence type="ECO:0000313" key="3">
    <source>
        <dbReference type="Proteomes" id="UP000076078"/>
    </source>
</evidence>
<dbReference type="OrthoDB" id="5689at2759"/>
<dbReference type="AlphaFoldDB" id="A0A151Z649"/>
<dbReference type="InterPro" id="IPR000182">
    <property type="entry name" value="GNAT_dom"/>
</dbReference>
<dbReference type="CDD" id="cd04301">
    <property type="entry name" value="NAT_SF"/>
    <property type="match status" value="1"/>
</dbReference>
<dbReference type="EMBL" id="LODT01000041">
    <property type="protein sequence ID" value="KYQ89408.1"/>
    <property type="molecule type" value="Genomic_DNA"/>
</dbReference>
<dbReference type="Pfam" id="PF00583">
    <property type="entry name" value="Acetyltransf_1"/>
    <property type="match status" value="1"/>
</dbReference>
<keyword evidence="3" id="KW-1185">Reference proteome</keyword>
<reference evidence="2 3" key="1">
    <citation type="submission" date="2015-12" db="EMBL/GenBank/DDBJ databases">
        <title>Dictyostelia acquired genes for synthesis and detection of signals that induce cell-type specialization by lateral gene transfer from prokaryotes.</title>
        <authorList>
            <person name="Gloeckner G."/>
            <person name="Schaap P."/>
        </authorList>
    </citation>
    <scope>NUCLEOTIDE SEQUENCE [LARGE SCALE GENOMIC DNA]</scope>
    <source>
        <strain evidence="2 3">TK</strain>
    </source>
</reference>
<sequence>MSDQQQLFYSEGRIINTKDPNISIRLRYIEERDVDNITTLLNWSYVGKSKDQWTTVARFVTLQFTKDMVEPDLTVNPDLKKIFIFERYPLTNSTGINSIEDIVGSVSTSRDSLDSDRGYISRLFVNPSYQGLGIGNMLLRLAEEYIHQVYKYSIFTLEIVSPRDELLKWYQSNNYKICGRSVFDFPNAISLVDDIHYIKLIKYR</sequence>
<dbReference type="STRING" id="361077.A0A151Z649"/>
<dbReference type="InterPro" id="IPR016181">
    <property type="entry name" value="Acyl_CoA_acyltransferase"/>
</dbReference>
<dbReference type="Gene3D" id="3.40.630.30">
    <property type="match status" value="1"/>
</dbReference>
<name>A0A151Z649_TIELA</name>
<dbReference type="SUPFAM" id="SSF55729">
    <property type="entry name" value="Acyl-CoA N-acyltransferases (Nat)"/>
    <property type="match status" value="1"/>
</dbReference>
<dbReference type="PROSITE" id="PS51186">
    <property type="entry name" value="GNAT"/>
    <property type="match status" value="1"/>
</dbReference>
<organism evidence="2 3">
    <name type="scientific">Tieghemostelium lacteum</name>
    <name type="common">Slime mold</name>
    <name type="synonym">Dictyostelium lacteum</name>
    <dbReference type="NCBI Taxonomy" id="361077"/>
    <lineage>
        <taxon>Eukaryota</taxon>
        <taxon>Amoebozoa</taxon>
        <taxon>Evosea</taxon>
        <taxon>Eumycetozoa</taxon>
        <taxon>Dictyostelia</taxon>
        <taxon>Dictyosteliales</taxon>
        <taxon>Raperosteliaceae</taxon>
        <taxon>Tieghemostelium</taxon>
    </lineage>
</organism>
<dbReference type="OMA" id="IFIFERY"/>
<evidence type="ECO:0000313" key="2">
    <source>
        <dbReference type="EMBL" id="KYQ89408.1"/>
    </source>
</evidence>
<protein>
    <recommendedName>
        <fullName evidence="1">N-acetyltransferase domain-containing protein</fullName>
    </recommendedName>
</protein>